<dbReference type="InterPro" id="IPR029058">
    <property type="entry name" value="AB_hydrolase_fold"/>
</dbReference>
<accession>A0A559J8N9</accession>
<proteinExistence type="predicted"/>
<keyword evidence="1" id="KW-0732">Signal</keyword>
<dbReference type="InterPro" id="IPR050955">
    <property type="entry name" value="Plant_Biomass_Hydrol_Est"/>
</dbReference>
<dbReference type="OrthoDB" id="9764953at2"/>
<dbReference type="Gene3D" id="3.40.50.1820">
    <property type="entry name" value="alpha/beta hydrolase"/>
    <property type="match status" value="1"/>
</dbReference>
<dbReference type="InterPro" id="IPR002925">
    <property type="entry name" value="Dienelactn_hydro"/>
</dbReference>
<feature type="domain" description="Dienelactone hydrolase" evidence="2">
    <location>
        <begin position="14"/>
        <end position="202"/>
    </location>
</feature>
<dbReference type="PANTHER" id="PTHR43037:SF1">
    <property type="entry name" value="BLL1128 PROTEIN"/>
    <property type="match status" value="1"/>
</dbReference>
<sequence length="220" mass="25344">MVMPTTNHLFKSDIQEMGYKLFLPNGYVGNKNEFFPLILFLHGIKRRGNDLSLLDGYGLMQIAEQDPGFNYIVITPQCPINTFWPENHLILVELVNRLIREYRVDQSRIYLTGFSMGGNGVWDLAAKTRGLFAAAVPIAGWYESNEAQNLTHIPIWVFHGEKDDVVPVSYSESMVNAIKRIDGDIKFTRYSDFDHSHNVMKETFTNPELYSWLEMNKKTD</sequence>
<evidence type="ECO:0000313" key="4">
    <source>
        <dbReference type="Proteomes" id="UP000316330"/>
    </source>
</evidence>
<keyword evidence="4" id="KW-1185">Reference proteome</keyword>
<dbReference type="SUPFAM" id="SSF53474">
    <property type="entry name" value="alpha/beta-Hydrolases"/>
    <property type="match status" value="1"/>
</dbReference>
<dbReference type="Proteomes" id="UP000316330">
    <property type="component" value="Unassembled WGS sequence"/>
</dbReference>
<organism evidence="3 4">
    <name type="scientific">Cohnella terricola</name>
    <dbReference type="NCBI Taxonomy" id="1289167"/>
    <lineage>
        <taxon>Bacteria</taxon>
        <taxon>Bacillati</taxon>
        <taxon>Bacillota</taxon>
        <taxon>Bacilli</taxon>
        <taxon>Bacillales</taxon>
        <taxon>Paenibacillaceae</taxon>
        <taxon>Cohnella</taxon>
    </lineage>
</organism>
<dbReference type="PANTHER" id="PTHR43037">
    <property type="entry name" value="UNNAMED PRODUCT-RELATED"/>
    <property type="match status" value="1"/>
</dbReference>
<evidence type="ECO:0000259" key="2">
    <source>
        <dbReference type="Pfam" id="PF01738"/>
    </source>
</evidence>
<dbReference type="Pfam" id="PF01738">
    <property type="entry name" value="DLH"/>
    <property type="match status" value="1"/>
</dbReference>
<name>A0A559J8N9_9BACL</name>
<reference evidence="3 4" key="1">
    <citation type="submission" date="2019-07" db="EMBL/GenBank/DDBJ databases">
        <authorList>
            <person name="Kim J."/>
        </authorList>
    </citation>
    <scope>NUCLEOTIDE SEQUENCE [LARGE SCALE GENOMIC DNA]</scope>
    <source>
        <strain evidence="3 4">G13</strain>
    </source>
</reference>
<evidence type="ECO:0000256" key="1">
    <source>
        <dbReference type="ARBA" id="ARBA00022729"/>
    </source>
</evidence>
<dbReference type="GO" id="GO:0016787">
    <property type="term" value="F:hydrolase activity"/>
    <property type="evidence" value="ECO:0007669"/>
    <property type="project" value="InterPro"/>
</dbReference>
<dbReference type="EMBL" id="VNJJ01000017">
    <property type="protein sequence ID" value="TVX96259.1"/>
    <property type="molecule type" value="Genomic_DNA"/>
</dbReference>
<dbReference type="AlphaFoldDB" id="A0A559J8N9"/>
<evidence type="ECO:0000313" key="3">
    <source>
        <dbReference type="EMBL" id="TVX96259.1"/>
    </source>
</evidence>
<gene>
    <name evidence="3" type="ORF">FPZ45_21365</name>
</gene>
<protein>
    <submittedName>
        <fullName evidence="3">Phospholipase</fullName>
    </submittedName>
</protein>
<comment type="caution">
    <text evidence="3">The sequence shown here is derived from an EMBL/GenBank/DDBJ whole genome shotgun (WGS) entry which is preliminary data.</text>
</comment>